<protein>
    <submittedName>
        <fullName evidence="19">Polycystin-1</fullName>
    </submittedName>
</protein>
<dbReference type="Pfam" id="PF20519">
    <property type="entry name" value="Polycystin_dom"/>
    <property type="match status" value="1"/>
</dbReference>
<evidence type="ECO:0000256" key="6">
    <source>
        <dbReference type="ARBA" id="ARBA00022729"/>
    </source>
</evidence>
<keyword evidence="10" id="KW-1015">Disulfide bond</keyword>
<feature type="transmembrane region" description="Helical" evidence="14">
    <location>
        <begin position="1458"/>
        <end position="1479"/>
    </location>
</feature>
<dbReference type="PROSITE" id="PS50026">
    <property type="entry name" value="EGF_3"/>
    <property type="match status" value="1"/>
</dbReference>
<evidence type="ECO:0000259" key="18">
    <source>
        <dbReference type="PROSITE" id="PS51111"/>
    </source>
</evidence>
<dbReference type="PROSITE" id="PS50221">
    <property type="entry name" value="GAIN_B"/>
    <property type="match status" value="1"/>
</dbReference>
<evidence type="ECO:0000256" key="5">
    <source>
        <dbReference type="ARBA" id="ARBA00022692"/>
    </source>
</evidence>
<feature type="transmembrane region" description="Helical" evidence="14">
    <location>
        <begin position="1633"/>
        <end position="1653"/>
    </location>
</feature>
<evidence type="ECO:0000259" key="16">
    <source>
        <dbReference type="PROSITE" id="PS50095"/>
    </source>
</evidence>
<keyword evidence="13" id="KW-0175">Coiled coil</keyword>
<evidence type="ECO:0000256" key="4">
    <source>
        <dbReference type="ARBA" id="ARBA00022536"/>
    </source>
</evidence>
<dbReference type="InterPro" id="IPR046791">
    <property type="entry name" value="Polycystin_dom"/>
</dbReference>
<evidence type="ECO:0000256" key="3">
    <source>
        <dbReference type="ARBA" id="ARBA00022475"/>
    </source>
</evidence>
<dbReference type="Pfam" id="PF02010">
    <property type="entry name" value="REJ"/>
    <property type="match status" value="1"/>
</dbReference>
<dbReference type="InterPro" id="IPR002859">
    <property type="entry name" value="PKD/REJ-like"/>
</dbReference>
<feature type="domain" description="PLAT" evidence="16">
    <location>
        <begin position="1254"/>
        <end position="1375"/>
    </location>
</feature>
<evidence type="ECO:0000313" key="19">
    <source>
        <dbReference type="EMBL" id="PFX18135.1"/>
    </source>
</evidence>
<dbReference type="OrthoDB" id="5322100at2759"/>
<dbReference type="SMART" id="SM00179">
    <property type="entry name" value="EGF_CA"/>
    <property type="match status" value="1"/>
</dbReference>
<dbReference type="PANTHER" id="PTHR10877">
    <property type="entry name" value="POLYCYSTIN FAMILY MEMBER"/>
    <property type="match status" value="1"/>
</dbReference>
<dbReference type="InterPro" id="IPR000203">
    <property type="entry name" value="GPS"/>
</dbReference>
<dbReference type="InterPro" id="IPR046338">
    <property type="entry name" value="GAIN_dom_sf"/>
</dbReference>
<keyword evidence="7" id="KW-0677">Repeat</keyword>
<feature type="transmembrane region" description="Helical" evidence="14">
    <location>
        <begin position="1418"/>
        <end position="1438"/>
    </location>
</feature>
<dbReference type="EMBL" id="LSMT01000428">
    <property type="protein sequence ID" value="PFX18135.1"/>
    <property type="molecule type" value="Genomic_DNA"/>
</dbReference>
<dbReference type="GO" id="GO:0005886">
    <property type="term" value="C:plasma membrane"/>
    <property type="evidence" value="ECO:0007669"/>
    <property type="project" value="UniProtKB-SubCell"/>
</dbReference>
<evidence type="ECO:0000256" key="7">
    <source>
        <dbReference type="ARBA" id="ARBA00022737"/>
    </source>
</evidence>
<dbReference type="Gene3D" id="2.10.25.10">
    <property type="entry name" value="Laminin"/>
    <property type="match status" value="1"/>
</dbReference>
<dbReference type="SUPFAM" id="SSF49723">
    <property type="entry name" value="Lipase/lipooxygenase domain (PLAT/LH2 domain)"/>
    <property type="match status" value="1"/>
</dbReference>
<dbReference type="Gene3D" id="2.60.220.50">
    <property type="match status" value="1"/>
</dbReference>
<evidence type="ECO:0000256" key="2">
    <source>
        <dbReference type="ARBA" id="ARBA00007200"/>
    </source>
</evidence>
<comment type="caution">
    <text evidence="19">The sequence shown here is derived from an EMBL/GenBank/DDBJ whole genome shotgun (WGS) entry which is preliminary data.</text>
</comment>
<evidence type="ECO:0000313" key="20">
    <source>
        <dbReference type="Proteomes" id="UP000225706"/>
    </source>
</evidence>
<dbReference type="Gene3D" id="1.10.287.70">
    <property type="match status" value="1"/>
</dbReference>
<dbReference type="InterPro" id="IPR001024">
    <property type="entry name" value="PLAT/LH2_dom"/>
</dbReference>
<evidence type="ECO:0000256" key="13">
    <source>
        <dbReference type="SAM" id="Coils"/>
    </source>
</evidence>
<dbReference type="PROSITE" id="PS51111">
    <property type="entry name" value="REJ"/>
    <property type="match status" value="1"/>
</dbReference>
<dbReference type="CDD" id="cd00054">
    <property type="entry name" value="EGF_CA"/>
    <property type="match status" value="1"/>
</dbReference>
<dbReference type="PANTHER" id="PTHR10877:SF150">
    <property type="entry name" value="REJ DOMAIN-CONTAINING PROTEIN"/>
    <property type="match status" value="1"/>
</dbReference>
<dbReference type="InterPro" id="IPR000152">
    <property type="entry name" value="EGF-type_Asp/Asn_hydroxyl_site"/>
</dbReference>
<evidence type="ECO:0000256" key="8">
    <source>
        <dbReference type="ARBA" id="ARBA00022989"/>
    </source>
</evidence>
<keyword evidence="3" id="KW-1003">Cell membrane</keyword>
<keyword evidence="6" id="KW-0732">Signal</keyword>
<comment type="similarity">
    <text evidence="2">Belongs to the polycystin family.</text>
</comment>
<feature type="transmembrane region" description="Helical" evidence="14">
    <location>
        <begin position="1973"/>
        <end position="1990"/>
    </location>
</feature>
<dbReference type="FunFam" id="2.10.25.10:FF:000038">
    <property type="entry name" value="Fibrillin 2"/>
    <property type="match status" value="1"/>
</dbReference>
<dbReference type="InterPro" id="IPR013122">
    <property type="entry name" value="PKD1_2_channel"/>
</dbReference>
<feature type="transmembrane region" description="Helical" evidence="14">
    <location>
        <begin position="1515"/>
        <end position="1542"/>
    </location>
</feature>
<feature type="coiled-coil region" evidence="13">
    <location>
        <begin position="1577"/>
        <end position="1639"/>
    </location>
</feature>
<keyword evidence="5 14" id="KW-0812">Transmembrane</keyword>
<dbReference type="STRING" id="50429.A0A2B4RPE8"/>
<gene>
    <name evidence="19" type="primary">PKD1</name>
    <name evidence="19" type="ORF">AWC38_SpisGene17504</name>
</gene>
<keyword evidence="4 12" id="KW-0245">EGF-like domain</keyword>
<dbReference type="InterPro" id="IPR036392">
    <property type="entry name" value="PLAT/LH2_dom_sf"/>
</dbReference>
<dbReference type="Pfam" id="PF07645">
    <property type="entry name" value="EGF_CA"/>
    <property type="match status" value="1"/>
</dbReference>
<feature type="domain" description="GAIN-B" evidence="17">
    <location>
        <begin position="1017"/>
        <end position="1191"/>
    </location>
</feature>
<dbReference type="Pfam" id="PF08016">
    <property type="entry name" value="PKD_channel"/>
    <property type="match status" value="1"/>
</dbReference>
<comment type="caution">
    <text evidence="12">Lacks conserved residue(s) required for the propagation of feature annotation.</text>
</comment>
<feature type="transmembrane region" description="Helical" evidence="14">
    <location>
        <begin position="1917"/>
        <end position="1940"/>
    </location>
</feature>
<keyword evidence="8 14" id="KW-1133">Transmembrane helix</keyword>
<feature type="transmembrane region" description="Helical" evidence="14">
    <location>
        <begin position="2011"/>
        <end position="2032"/>
    </location>
</feature>
<sequence>MFMSIRLFRHTMPGTQVKEMNRPSPAGFGVGDVNFPRTKLLCGGCPSLGDMGGKRQVVPTLMVRLLAAAKEDSVEMADSAQISMNAELQLTTVIPKQIVPTLKVLSSVSAFKDIQEMVLHALISMNVLTVPMTVTVMQFAPTQMVDLIVAAMEDSLEMGGNAQARSTALAYEDIQGMALYVQTVIFIINADVDECATATHNCHGVAHCFNNNGSFTCQCRTSYQGDGLSCKPLGDFMVTIKNISKDKYKATVIKRAQKSVHQANIAGLPEEVSILESIMEWRLVSEKELEDSETPVGTLVSQGTTQWTIKRRSILAGIYQVQFNASITIGDPAAPQTLNAFDYGFIEVVTGPVRAIIDGGSRVRWGSNETVTVDGSLSYDADIGPGNQTGVNFTWSCHYPIKNFSSSNDCFGSFVGESNLTTVRIDPKVLANSSQICVLRLTVSKDDRSDFAEMSFEITAGEVPQVSLRCFVDWGAIVSASNKLRVTSECLNSPCNGSEYEWLLYRMNLDSNQWEQLANLSNMTSTAVNATNMIIKKDSLQSNSTYNLALFVRSPKGTEGFALLEFETAGQPHSGYCSSSAAKGVSMKTEFLFECFGWQDKSTPLTYEFRVGDDPISYGISSKSVTTILPSGSPENDYKLTITVIIKNAVGVAVVEKLSVEVMPDDTCYSTVEEASSKLESFIIGKDNDLDGFLKIGEISKASQLAITVLKSANEKTDCVQTLSQDTKSLISSTLVEKFTSITPEDLQMSRTIMSVVKMAGGGQEAKHCDSCGNTANKTMKLTDTTTELLRSTLGDLEEPFSAELEESATSMTACLKDVLLSHSRSTEASGDSQESSMIHNEKESVKRAAQKLDAMNDAFFVRLVPSENLVLESPGLTSSLKKVSAKDIKGLGMEYGPTKFKLPGNLGNMGNGNINAKMKSADFNPFSWDNSSTKVQSTVISLDLQSENGTKLNVSNLDNYIEIVIPIFSPPSKTNNNTAVIEHHFLKPNKLTVRSYHAELADVPVFIKLGVAGVDRSLTVLVKFGSRPSMESSDLNFTVKFISICGNRTKVKPDESSCILNEKTITVLPTKPTFIYIGLFLETSKNASKHSRERRSCFGQGRQRRSCVGVKDPPPKGVTQTIVPQYDPYSDVNYTFTVTQTSCLYWSEDKEKWTSDGCKVDSGSNTTHLKCLCNHLTSFGGNFIQSPNPIDFDKVFTEFSRLSESGNISVLVTIACVFLIYFIVLVFARRADRKDKSNICSPQYVNIVDEGTYYYDMVISTGVWKASSTTANVTISIKGENNDHYQIPLRKNGDTSTSSNFGRGSVNGFILVSDESFGNLTEITLEHDNSGESPSWFVETVVIRDRQTKDQWVFPVNRWLALEKDDGQIEVRVESKSITSFSAEVRSRFGRKLADSHLWVSVFGKARGSTFTRVQRASCCLSVLFSAMIANAMFYNIGGESEGAIQIGPFKFSARQIVIGVQSGIIVAPVNILIVFLFKSSRTKTEKADKYEESFEAQQLVDEIKGEGCMLPRFCIYIAWFLCFMTTMTAAAFTLFYSLMWGKEVAEQWLASILISNGQDVFVTQPTKVMLAVLVVSFLLSRNKNEEDKEEEVKENDSLKDEIDFLSENPKRRFKQNLMEKMRERSRKEAQLANMAREIVLHLIFVFLLSIVCYGNKNANRFLMTTEMRNSFPKFHLVSDSKKLWGWMRQEFLPNIYTQSWYNDIEDKNDVYIANRMSILIGMPWMRQLRIHAIIPNCFYDYSPRMEDTTELSLPGWRSLPDNTSWPEALQICPKPWRYQTAENLGIDPIKAVYNSYGGGGYVAALGYDAQTAHSVLGETLGLGWLDRNTRVVVLEFAAFNINTNLISIATFIYEMIASGAAYTTLKVDTLELYSTESGALMFYLICQFLFLAMVLFYFIKLLIHLYRQRFAFFKSVWSMVDFLTVISSITSVTCYMIRSKKILNSIKAIQNNPYEIIHFHSALSWANWENASIALAIFMVTVKLLNLIRFNPYVIYLFSSFRQSVGYQLSYLIFFVIVFNAFVISGMQLFGGVVFHYSSYLQAVISQLEFLLGKAVPIAQLREDKPFIGPTFVLSFMVMMTIVLMNMLVSVLNESYADARENAEESAEELKMAHFFGERFMGLFHEEKRQPEFRLFCDDATFVNMCRSDAEPFCLNSKSLLK</sequence>
<dbReference type="InterPro" id="IPR001881">
    <property type="entry name" value="EGF-like_Ca-bd_dom"/>
</dbReference>
<accession>A0A2B4RPE8</accession>
<dbReference type="SUPFAM" id="SSF57196">
    <property type="entry name" value="EGF/Laminin"/>
    <property type="match status" value="1"/>
</dbReference>
<reference evidence="20" key="1">
    <citation type="journal article" date="2017" name="bioRxiv">
        <title>Comparative analysis of the genomes of Stylophora pistillata and Acropora digitifera provides evidence for extensive differences between species of corals.</title>
        <authorList>
            <person name="Voolstra C.R."/>
            <person name="Li Y."/>
            <person name="Liew Y.J."/>
            <person name="Baumgarten S."/>
            <person name="Zoccola D."/>
            <person name="Flot J.-F."/>
            <person name="Tambutte S."/>
            <person name="Allemand D."/>
            <person name="Aranda M."/>
        </authorList>
    </citation>
    <scope>NUCLEOTIDE SEQUENCE [LARGE SCALE GENOMIC DNA]</scope>
</reference>
<dbReference type="GO" id="GO:0005509">
    <property type="term" value="F:calcium ion binding"/>
    <property type="evidence" value="ECO:0007669"/>
    <property type="project" value="InterPro"/>
</dbReference>
<dbReference type="SMART" id="SM00308">
    <property type="entry name" value="LH2"/>
    <property type="match status" value="1"/>
</dbReference>
<feature type="domain" description="REJ" evidence="18">
    <location>
        <begin position="235"/>
        <end position="611"/>
    </location>
</feature>
<dbReference type="InterPro" id="IPR057244">
    <property type="entry name" value="GAIN_B"/>
</dbReference>
<keyword evidence="11" id="KW-0325">Glycoprotein</keyword>
<evidence type="ECO:0000256" key="14">
    <source>
        <dbReference type="SAM" id="Phobius"/>
    </source>
</evidence>
<dbReference type="PROSITE" id="PS50095">
    <property type="entry name" value="PLAT"/>
    <property type="match status" value="1"/>
</dbReference>
<dbReference type="PRINTS" id="PR01433">
    <property type="entry name" value="POLYCYSTIN2"/>
</dbReference>
<dbReference type="InterPro" id="IPR014010">
    <property type="entry name" value="REJ_dom"/>
</dbReference>
<feature type="transmembrane region" description="Helical" evidence="14">
    <location>
        <begin position="2074"/>
        <end position="2094"/>
    </location>
</feature>
<feature type="transmembrane region" description="Helical" evidence="14">
    <location>
        <begin position="1209"/>
        <end position="1229"/>
    </location>
</feature>
<feature type="transmembrane region" description="Helical" evidence="14">
    <location>
        <begin position="1882"/>
        <end position="1905"/>
    </location>
</feature>
<keyword evidence="20" id="KW-1185">Reference proteome</keyword>
<dbReference type="InterPro" id="IPR003915">
    <property type="entry name" value="PKD_2"/>
</dbReference>
<dbReference type="Pfam" id="PF01825">
    <property type="entry name" value="GPS"/>
    <property type="match status" value="1"/>
</dbReference>
<comment type="subcellular location">
    <subcellularLocation>
        <location evidence="1">Cell membrane</location>
        <topology evidence="1">Multi-pass membrane protein</topology>
    </subcellularLocation>
</comment>
<evidence type="ECO:0000256" key="1">
    <source>
        <dbReference type="ARBA" id="ARBA00004651"/>
    </source>
</evidence>
<keyword evidence="9 14" id="KW-0472">Membrane</keyword>
<feature type="domain" description="EGF-like" evidence="15">
    <location>
        <begin position="191"/>
        <end position="231"/>
    </location>
</feature>
<evidence type="ECO:0000256" key="12">
    <source>
        <dbReference type="PROSITE-ProRule" id="PRU00076"/>
    </source>
</evidence>
<organism evidence="19 20">
    <name type="scientific">Stylophora pistillata</name>
    <name type="common">Smooth cauliflower coral</name>
    <dbReference type="NCBI Taxonomy" id="50429"/>
    <lineage>
        <taxon>Eukaryota</taxon>
        <taxon>Metazoa</taxon>
        <taxon>Cnidaria</taxon>
        <taxon>Anthozoa</taxon>
        <taxon>Hexacorallia</taxon>
        <taxon>Scleractinia</taxon>
        <taxon>Astrocoeniina</taxon>
        <taxon>Pocilloporidae</taxon>
        <taxon>Stylophora</taxon>
    </lineage>
</organism>
<dbReference type="Proteomes" id="UP000225706">
    <property type="component" value="Unassembled WGS sequence"/>
</dbReference>
<dbReference type="InterPro" id="IPR000742">
    <property type="entry name" value="EGF"/>
</dbReference>
<dbReference type="Gene3D" id="2.60.60.20">
    <property type="entry name" value="PLAT/LH2 domain"/>
    <property type="match status" value="1"/>
</dbReference>
<evidence type="ECO:0000256" key="10">
    <source>
        <dbReference type="ARBA" id="ARBA00023157"/>
    </source>
</evidence>
<dbReference type="InterPro" id="IPR049883">
    <property type="entry name" value="NOTCH1_EGF-like"/>
</dbReference>
<evidence type="ECO:0000259" key="17">
    <source>
        <dbReference type="PROSITE" id="PS50221"/>
    </source>
</evidence>
<proteinExistence type="inferred from homology"/>
<evidence type="ECO:0000256" key="9">
    <source>
        <dbReference type="ARBA" id="ARBA00023136"/>
    </source>
</evidence>
<evidence type="ECO:0000256" key="11">
    <source>
        <dbReference type="ARBA" id="ARBA00023180"/>
    </source>
</evidence>
<dbReference type="SMART" id="SM00303">
    <property type="entry name" value="GPS"/>
    <property type="match status" value="1"/>
</dbReference>
<dbReference type="Pfam" id="PF01477">
    <property type="entry name" value="PLAT"/>
    <property type="match status" value="1"/>
</dbReference>
<dbReference type="PROSITE" id="PS00010">
    <property type="entry name" value="ASX_HYDROXYL"/>
    <property type="match status" value="1"/>
</dbReference>
<dbReference type="GO" id="GO:0050982">
    <property type="term" value="P:detection of mechanical stimulus"/>
    <property type="evidence" value="ECO:0007669"/>
    <property type="project" value="TreeGrafter"/>
</dbReference>
<dbReference type="InterPro" id="IPR051223">
    <property type="entry name" value="Polycystin"/>
</dbReference>
<name>A0A2B4RPE8_STYPI</name>
<evidence type="ECO:0000259" key="15">
    <source>
        <dbReference type="PROSITE" id="PS50026"/>
    </source>
</evidence>
<dbReference type="PROSITE" id="PS01187">
    <property type="entry name" value="EGF_CA"/>
    <property type="match status" value="1"/>
</dbReference>
<dbReference type="GO" id="GO:0005262">
    <property type="term" value="F:calcium channel activity"/>
    <property type="evidence" value="ECO:0007669"/>
    <property type="project" value="TreeGrafter"/>
</dbReference>
<dbReference type="InterPro" id="IPR018097">
    <property type="entry name" value="EGF_Ca-bd_CS"/>
</dbReference>